<sequence>MINGYAQIGLYDEALEVFSRMLEEGVTPSNFSITGILSVYTVKEDLTNGRVIHGFVKKSGYELYIVVCNSLIDMYGNSKSVDSADQFLKKCLKRIYSYYLLSFSFRRLRRKERKMLKVMLACCKVYISESQNKLSLESIERAAKVYPRVAIINKFEDEAYNRVGYTLVSELVPIPSADSNPLREAVFSMVKAALETINFESHCGTHPRLGVVDHICFHPLAQTSLEQVACIAKSLAADIGSNLQGLC</sequence>
<dbReference type="SMART" id="SM01222">
    <property type="entry name" value="FTCD_N"/>
    <property type="match status" value="1"/>
</dbReference>
<gene>
    <name evidence="4" type="ORF">FRX31_005104</name>
</gene>
<proteinExistence type="predicted"/>
<dbReference type="Gene3D" id="3.30.990.10">
    <property type="entry name" value="Formiminotransferase, N-terminal subdomain"/>
    <property type="match status" value="1"/>
</dbReference>
<evidence type="ECO:0000259" key="3">
    <source>
        <dbReference type="SMART" id="SM01222"/>
    </source>
</evidence>
<dbReference type="AlphaFoldDB" id="A0A7J6X9Z3"/>
<dbReference type="Pfam" id="PF07837">
    <property type="entry name" value="FTCD_N"/>
    <property type="match status" value="1"/>
</dbReference>
<dbReference type="PANTHER" id="PTHR12234">
    <property type="entry name" value="FORMIMINOTRANSFERASE-CYCLODEAMINASE"/>
    <property type="match status" value="1"/>
</dbReference>
<dbReference type="InterPro" id="IPR037064">
    <property type="entry name" value="Formiminotransferase_N_sf"/>
</dbReference>
<feature type="repeat" description="PPR" evidence="2">
    <location>
        <begin position="1"/>
        <end position="28"/>
    </location>
</feature>
<keyword evidence="1" id="KW-0677">Repeat</keyword>
<feature type="domain" description="Formiminotransferase N-terminal subdomain" evidence="3">
    <location>
        <begin position="119"/>
        <end position="247"/>
    </location>
</feature>
<evidence type="ECO:0000256" key="1">
    <source>
        <dbReference type="ARBA" id="ARBA00022737"/>
    </source>
</evidence>
<dbReference type="InterPro" id="IPR011990">
    <property type="entry name" value="TPR-like_helical_dom_sf"/>
</dbReference>
<protein>
    <submittedName>
        <fullName evidence="4">Pentatricopeptide repeat-containing protein</fullName>
    </submittedName>
</protein>
<dbReference type="Pfam" id="PF01535">
    <property type="entry name" value="PPR"/>
    <property type="match status" value="2"/>
</dbReference>
<keyword evidence="5" id="KW-1185">Reference proteome</keyword>
<dbReference type="InterPro" id="IPR012886">
    <property type="entry name" value="Formiminotransferase_N"/>
</dbReference>
<dbReference type="InterPro" id="IPR002885">
    <property type="entry name" value="PPR_rpt"/>
</dbReference>
<name>A0A7J6X9Z3_THATH</name>
<evidence type="ECO:0000256" key="2">
    <source>
        <dbReference type="PROSITE-ProRule" id="PRU00708"/>
    </source>
</evidence>
<organism evidence="4 5">
    <name type="scientific">Thalictrum thalictroides</name>
    <name type="common">Rue-anemone</name>
    <name type="synonym">Anemone thalictroides</name>
    <dbReference type="NCBI Taxonomy" id="46969"/>
    <lineage>
        <taxon>Eukaryota</taxon>
        <taxon>Viridiplantae</taxon>
        <taxon>Streptophyta</taxon>
        <taxon>Embryophyta</taxon>
        <taxon>Tracheophyta</taxon>
        <taxon>Spermatophyta</taxon>
        <taxon>Magnoliopsida</taxon>
        <taxon>Ranunculales</taxon>
        <taxon>Ranunculaceae</taxon>
        <taxon>Thalictroideae</taxon>
        <taxon>Thalictrum</taxon>
    </lineage>
</organism>
<evidence type="ECO:0000313" key="5">
    <source>
        <dbReference type="Proteomes" id="UP000554482"/>
    </source>
</evidence>
<dbReference type="InterPro" id="IPR051623">
    <property type="entry name" value="FTCD"/>
</dbReference>
<dbReference type="GO" id="GO:0016740">
    <property type="term" value="F:transferase activity"/>
    <property type="evidence" value="ECO:0007669"/>
    <property type="project" value="InterPro"/>
</dbReference>
<dbReference type="PROSITE" id="PS51375">
    <property type="entry name" value="PPR"/>
    <property type="match status" value="1"/>
</dbReference>
<dbReference type="SUPFAM" id="SSF55116">
    <property type="entry name" value="Formiminotransferase domain of formiminotransferase-cyclodeaminase"/>
    <property type="match status" value="1"/>
</dbReference>
<dbReference type="Proteomes" id="UP000554482">
    <property type="component" value="Unassembled WGS sequence"/>
</dbReference>
<dbReference type="NCBIfam" id="TIGR00756">
    <property type="entry name" value="PPR"/>
    <property type="match status" value="1"/>
</dbReference>
<dbReference type="InterPro" id="IPR022384">
    <property type="entry name" value="FormiminoTrfase_cat_dom_sf"/>
</dbReference>
<dbReference type="OrthoDB" id="48036at2759"/>
<reference evidence="4 5" key="1">
    <citation type="submission" date="2020-06" db="EMBL/GenBank/DDBJ databases">
        <title>Transcriptomic and genomic resources for Thalictrum thalictroides and T. hernandezii: Facilitating candidate gene discovery in an emerging model plant lineage.</title>
        <authorList>
            <person name="Arias T."/>
            <person name="Riano-Pachon D.M."/>
            <person name="Di Stilio V.S."/>
        </authorList>
    </citation>
    <scope>NUCLEOTIDE SEQUENCE [LARGE SCALE GENOMIC DNA]</scope>
    <source>
        <strain evidence="5">cv. WT478/WT964</strain>
        <tissue evidence="4">Leaves</tissue>
    </source>
</reference>
<comment type="caution">
    <text evidence="4">The sequence shown here is derived from an EMBL/GenBank/DDBJ whole genome shotgun (WGS) entry which is preliminary data.</text>
</comment>
<evidence type="ECO:0000313" key="4">
    <source>
        <dbReference type="EMBL" id="KAF5205310.1"/>
    </source>
</evidence>
<dbReference type="Gene3D" id="1.25.40.10">
    <property type="entry name" value="Tetratricopeptide repeat domain"/>
    <property type="match status" value="1"/>
</dbReference>
<dbReference type="GO" id="GO:0005542">
    <property type="term" value="F:folic acid binding"/>
    <property type="evidence" value="ECO:0007669"/>
    <property type="project" value="InterPro"/>
</dbReference>
<dbReference type="PANTHER" id="PTHR12234:SF1">
    <property type="entry name" value="FORMIMINOTRANSFERASE N-TERMINAL SUBDOMAIN-CONTAINING PROTEIN"/>
    <property type="match status" value="1"/>
</dbReference>
<accession>A0A7J6X9Z3</accession>
<dbReference type="EMBL" id="JABWDY010004247">
    <property type="protein sequence ID" value="KAF5205310.1"/>
    <property type="molecule type" value="Genomic_DNA"/>
</dbReference>